<dbReference type="SMART" id="SM00020">
    <property type="entry name" value="Tryp_SPc"/>
    <property type="match status" value="1"/>
</dbReference>
<dbReference type="InterPro" id="IPR018114">
    <property type="entry name" value="TRYPSIN_HIS"/>
</dbReference>
<dbReference type="EMBL" id="JACVVK020000247">
    <property type="protein sequence ID" value="KAK7482318.1"/>
    <property type="molecule type" value="Genomic_DNA"/>
</dbReference>
<evidence type="ECO:0000256" key="1">
    <source>
        <dbReference type="ARBA" id="ARBA00022670"/>
    </source>
</evidence>
<dbReference type="PROSITE" id="PS00135">
    <property type="entry name" value="TRYPSIN_SER"/>
    <property type="match status" value="1"/>
</dbReference>
<dbReference type="PRINTS" id="PR00722">
    <property type="entry name" value="CHYMOTRYPSIN"/>
</dbReference>
<dbReference type="InterPro" id="IPR043504">
    <property type="entry name" value="Peptidase_S1_PA_chymotrypsin"/>
</dbReference>
<dbReference type="CDD" id="cd00190">
    <property type="entry name" value="Tryp_SPc"/>
    <property type="match status" value="1"/>
</dbReference>
<dbReference type="Gene3D" id="2.40.10.10">
    <property type="entry name" value="Trypsin-like serine proteases"/>
    <property type="match status" value="1"/>
</dbReference>
<dbReference type="AlphaFoldDB" id="A0ABD0K632"/>
<dbReference type="GO" id="GO:0006508">
    <property type="term" value="P:proteolysis"/>
    <property type="evidence" value="ECO:0007669"/>
    <property type="project" value="UniProtKB-KW"/>
</dbReference>
<dbReference type="Proteomes" id="UP001519460">
    <property type="component" value="Unassembled WGS sequence"/>
</dbReference>
<keyword evidence="3 5" id="KW-0720">Serine protease</keyword>
<dbReference type="InterPro" id="IPR001254">
    <property type="entry name" value="Trypsin_dom"/>
</dbReference>
<dbReference type="SUPFAM" id="SSF50494">
    <property type="entry name" value="Trypsin-like serine proteases"/>
    <property type="match status" value="1"/>
</dbReference>
<dbReference type="PROSITE" id="PS00134">
    <property type="entry name" value="TRYPSIN_HIS"/>
    <property type="match status" value="1"/>
</dbReference>
<dbReference type="PROSITE" id="PS50240">
    <property type="entry name" value="TRYPSIN_DOM"/>
    <property type="match status" value="1"/>
</dbReference>
<sequence length="274" mass="30091">MTDCVIVNSAPDPAAAAGCDTDHDRNCGQPLVQPASFRIVGGHPATYGAWPWTVILTEQDFATCGGAIIHNRVILTAAHCFEDQVSRDVSRWQVVAGKYHLLKQDRGEKTFNVMANDVALLLLRESISYTSFIKPICLPSPDITPSVGQGCLLAGWGDTHGTGTQEVMNQVTLPVISDDVCSRPDWYGHEFLRQTTFCAGYEQGGRDACTGDSGGPLVCKFDDRWYVSGIASWGYGCAEIKWPGIYTNVTYYLPWIKQRLLEFQIQVPCHVLVG</sequence>
<dbReference type="InterPro" id="IPR033116">
    <property type="entry name" value="TRYPSIN_SER"/>
</dbReference>
<dbReference type="FunFam" id="2.40.10.10:FF:000003">
    <property type="entry name" value="Transmembrane serine protease 3"/>
    <property type="match status" value="1"/>
</dbReference>
<evidence type="ECO:0000256" key="2">
    <source>
        <dbReference type="ARBA" id="ARBA00022801"/>
    </source>
</evidence>
<evidence type="ECO:0000256" key="5">
    <source>
        <dbReference type="RuleBase" id="RU363034"/>
    </source>
</evidence>
<dbReference type="PANTHER" id="PTHR24252:SF7">
    <property type="entry name" value="HYALIN"/>
    <property type="match status" value="1"/>
</dbReference>
<protein>
    <recommendedName>
        <fullName evidence="6">Peptidase S1 domain-containing protein</fullName>
    </recommendedName>
</protein>
<organism evidence="7 8">
    <name type="scientific">Batillaria attramentaria</name>
    <dbReference type="NCBI Taxonomy" id="370345"/>
    <lineage>
        <taxon>Eukaryota</taxon>
        <taxon>Metazoa</taxon>
        <taxon>Spiralia</taxon>
        <taxon>Lophotrochozoa</taxon>
        <taxon>Mollusca</taxon>
        <taxon>Gastropoda</taxon>
        <taxon>Caenogastropoda</taxon>
        <taxon>Sorbeoconcha</taxon>
        <taxon>Cerithioidea</taxon>
        <taxon>Batillariidae</taxon>
        <taxon>Batillaria</taxon>
    </lineage>
</organism>
<comment type="caution">
    <text evidence="7">The sequence shown here is derived from an EMBL/GenBank/DDBJ whole genome shotgun (WGS) entry which is preliminary data.</text>
</comment>
<evidence type="ECO:0000313" key="8">
    <source>
        <dbReference type="Proteomes" id="UP001519460"/>
    </source>
</evidence>
<keyword evidence="1 5" id="KW-0645">Protease</keyword>
<accession>A0ABD0K632</accession>
<gene>
    <name evidence="7" type="ORF">BaRGS_00026446</name>
</gene>
<keyword evidence="4" id="KW-1015">Disulfide bond</keyword>
<keyword evidence="8" id="KW-1185">Reference proteome</keyword>
<reference evidence="7 8" key="1">
    <citation type="journal article" date="2023" name="Sci. Data">
        <title>Genome assembly of the Korean intertidal mud-creeper Batillaria attramentaria.</title>
        <authorList>
            <person name="Patra A.K."/>
            <person name="Ho P.T."/>
            <person name="Jun S."/>
            <person name="Lee S.J."/>
            <person name="Kim Y."/>
            <person name="Won Y.J."/>
        </authorList>
    </citation>
    <scope>NUCLEOTIDE SEQUENCE [LARGE SCALE GENOMIC DNA]</scope>
    <source>
        <strain evidence="7">Wonlab-2016</strain>
    </source>
</reference>
<dbReference type="Pfam" id="PF00089">
    <property type="entry name" value="Trypsin"/>
    <property type="match status" value="1"/>
</dbReference>
<dbReference type="InterPro" id="IPR001314">
    <property type="entry name" value="Peptidase_S1A"/>
</dbReference>
<name>A0ABD0K632_9CAEN</name>
<evidence type="ECO:0000313" key="7">
    <source>
        <dbReference type="EMBL" id="KAK7482318.1"/>
    </source>
</evidence>
<evidence type="ECO:0000259" key="6">
    <source>
        <dbReference type="PROSITE" id="PS50240"/>
    </source>
</evidence>
<dbReference type="InterPro" id="IPR009003">
    <property type="entry name" value="Peptidase_S1_PA"/>
</dbReference>
<evidence type="ECO:0000256" key="4">
    <source>
        <dbReference type="ARBA" id="ARBA00023157"/>
    </source>
</evidence>
<dbReference type="PANTHER" id="PTHR24252">
    <property type="entry name" value="ACROSIN-RELATED"/>
    <property type="match status" value="1"/>
</dbReference>
<evidence type="ECO:0000256" key="3">
    <source>
        <dbReference type="ARBA" id="ARBA00022825"/>
    </source>
</evidence>
<dbReference type="GO" id="GO:0008236">
    <property type="term" value="F:serine-type peptidase activity"/>
    <property type="evidence" value="ECO:0007669"/>
    <property type="project" value="UniProtKB-KW"/>
</dbReference>
<feature type="domain" description="Peptidase S1" evidence="6">
    <location>
        <begin position="39"/>
        <end position="261"/>
    </location>
</feature>
<keyword evidence="2 5" id="KW-0378">Hydrolase</keyword>
<proteinExistence type="predicted"/>